<evidence type="ECO:0000256" key="1">
    <source>
        <dbReference type="ARBA" id="ARBA00000085"/>
    </source>
</evidence>
<dbReference type="FunFam" id="1.10.287.130:FF:000002">
    <property type="entry name" value="Two-component osmosensing histidine kinase"/>
    <property type="match status" value="1"/>
</dbReference>
<evidence type="ECO:0000256" key="3">
    <source>
        <dbReference type="ARBA" id="ARBA00022553"/>
    </source>
</evidence>
<dbReference type="Gene3D" id="1.10.287.130">
    <property type="match status" value="1"/>
</dbReference>
<dbReference type="InterPro" id="IPR011006">
    <property type="entry name" value="CheY-like_superfamily"/>
</dbReference>
<evidence type="ECO:0000256" key="10">
    <source>
        <dbReference type="ARBA" id="ARBA00068150"/>
    </source>
</evidence>
<dbReference type="PROSITE" id="PS50110">
    <property type="entry name" value="RESPONSE_REGULATORY"/>
    <property type="match status" value="2"/>
</dbReference>
<dbReference type="SMART" id="SM00448">
    <property type="entry name" value="REC"/>
    <property type="match status" value="2"/>
</dbReference>
<evidence type="ECO:0000256" key="5">
    <source>
        <dbReference type="ARBA" id="ARBA00022741"/>
    </source>
</evidence>
<name>A0AAW5R0M2_9HYPH</name>
<dbReference type="CDD" id="cd16922">
    <property type="entry name" value="HATPase_EvgS-ArcB-TorS-like"/>
    <property type="match status" value="1"/>
</dbReference>
<dbReference type="Gene3D" id="3.30.565.10">
    <property type="entry name" value="Histidine kinase-like ATPase, C-terminal domain"/>
    <property type="match status" value="1"/>
</dbReference>
<dbReference type="PANTHER" id="PTHR45339:SF1">
    <property type="entry name" value="HYBRID SIGNAL TRANSDUCTION HISTIDINE KINASE J"/>
    <property type="match status" value="1"/>
</dbReference>
<dbReference type="EMBL" id="JALIDZ010000004">
    <property type="protein sequence ID" value="MCT8972154.1"/>
    <property type="molecule type" value="Genomic_DNA"/>
</dbReference>
<dbReference type="SMART" id="SM00091">
    <property type="entry name" value="PAS"/>
    <property type="match status" value="1"/>
</dbReference>
<dbReference type="PROSITE" id="PS50109">
    <property type="entry name" value="HIS_KIN"/>
    <property type="match status" value="1"/>
</dbReference>
<evidence type="ECO:0000259" key="14">
    <source>
        <dbReference type="PROSITE" id="PS50110"/>
    </source>
</evidence>
<feature type="transmembrane region" description="Helical" evidence="12">
    <location>
        <begin position="23"/>
        <end position="41"/>
    </location>
</feature>
<keyword evidence="4" id="KW-0808">Transferase</keyword>
<protein>
    <recommendedName>
        <fullName evidence="10">Sensory/regulatory protein RpfC</fullName>
        <ecNumber evidence="2">2.7.13.3</ecNumber>
    </recommendedName>
</protein>
<dbReference type="Gene3D" id="3.40.50.2300">
    <property type="match status" value="2"/>
</dbReference>
<dbReference type="InterPro" id="IPR036097">
    <property type="entry name" value="HisK_dim/P_sf"/>
</dbReference>
<dbReference type="AlphaFoldDB" id="A0AAW5R0M2"/>
<dbReference type="PROSITE" id="PS50113">
    <property type="entry name" value="PAC"/>
    <property type="match status" value="1"/>
</dbReference>
<reference evidence="17 18" key="1">
    <citation type="submission" date="2022-04" db="EMBL/GenBank/DDBJ databases">
        <authorList>
            <person name="Ye Y.-Q."/>
            <person name="Du Z.-J."/>
        </authorList>
    </citation>
    <scope>NUCLEOTIDE SEQUENCE [LARGE SCALE GENOMIC DNA]</scope>
    <source>
        <strain evidence="17 18">A6E488</strain>
    </source>
</reference>
<dbReference type="SUPFAM" id="SSF55874">
    <property type="entry name" value="ATPase domain of HSP90 chaperone/DNA topoisomerase II/histidine kinase"/>
    <property type="match status" value="1"/>
</dbReference>
<dbReference type="InterPro" id="IPR035965">
    <property type="entry name" value="PAS-like_dom_sf"/>
</dbReference>
<dbReference type="SMART" id="SM00388">
    <property type="entry name" value="HisKA"/>
    <property type="match status" value="1"/>
</dbReference>
<keyword evidence="12" id="KW-1133">Transmembrane helix</keyword>
<dbReference type="EC" id="2.7.13.3" evidence="2"/>
<evidence type="ECO:0000256" key="9">
    <source>
        <dbReference type="ARBA" id="ARBA00064003"/>
    </source>
</evidence>
<dbReference type="Gene3D" id="3.30.450.20">
    <property type="entry name" value="PAS domain"/>
    <property type="match status" value="1"/>
</dbReference>
<dbReference type="FunFam" id="3.30.565.10:FF:000010">
    <property type="entry name" value="Sensor histidine kinase RcsC"/>
    <property type="match status" value="1"/>
</dbReference>
<keyword evidence="5" id="KW-0547">Nucleotide-binding</keyword>
<dbReference type="SUPFAM" id="SSF55785">
    <property type="entry name" value="PYP-like sensor domain (PAS domain)"/>
    <property type="match status" value="1"/>
</dbReference>
<comment type="caution">
    <text evidence="17">The sequence shown here is derived from an EMBL/GenBank/DDBJ whole genome shotgun (WGS) entry which is preliminary data.</text>
</comment>
<dbReference type="InterPro" id="IPR000014">
    <property type="entry name" value="PAS"/>
</dbReference>
<keyword evidence="12" id="KW-0812">Transmembrane</keyword>
<feature type="domain" description="PAS" evidence="15">
    <location>
        <begin position="98"/>
        <end position="142"/>
    </location>
</feature>
<dbReference type="InterPro" id="IPR003661">
    <property type="entry name" value="HisK_dim/P_dom"/>
</dbReference>
<evidence type="ECO:0000259" key="15">
    <source>
        <dbReference type="PROSITE" id="PS50112"/>
    </source>
</evidence>
<evidence type="ECO:0000256" key="7">
    <source>
        <dbReference type="ARBA" id="ARBA00022840"/>
    </source>
</evidence>
<dbReference type="SMART" id="SM00387">
    <property type="entry name" value="HATPase_c"/>
    <property type="match status" value="1"/>
</dbReference>
<dbReference type="SUPFAM" id="SSF52172">
    <property type="entry name" value="CheY-like"/>
    <property type="match status" value="2"/>
</dbReference>
<dbReference type="Pfam" id="PF00072">
    <property type="entry name" value="Response_reg"/>
    <property type="match status" value="1"/>
</dbReference>
<dbReference type="SUPFAM" id="SSF47384">
    <property type="entry name" value="Homodimeric domain of signal transducing histidine kinase"/>
    <property type="match status" value="1"/>
</dbReference>
<dbReference type="InterPro" id="IPR036890">
    <property type="entry name" value="HATPase_C_sf"/>
</dbReference>
<feature type="modified residue" description="4-aspartylphosphate" evidence="11">
    <location>
        <position position="529"/>
    </location>
</feature>
<dbReference type="GO" id="GO:0000155">
    <property type="term" value="F:phosphorelay sensor kinase activity"/>
    <property type="evidence" value="ECO:0007669"/>
    <property type="project" value="InterPro"/>
</dbReference>
<evidence type="ECO:0000313" key="18">
    <source>
        <dbReference type="Proteomes" id="UP001320898"/>
    </source>
</evidence>
<keyword evidence="8" id="KW-0902">Two-component regulatory system</keyword>
<sequence length="744" mass="80597">MTEPDLTEAGLPARPPRIRSARLIHAATLTLAVMLPVTLILGGPLPWIAAAGLIGLSLALLRTVTRDRRRRTDSDAAVARLSHRLEDAQDRIWELSEGLARQRGLVDAQDDAIVRRDADGRLTFANDAFCRIFGFERAEVVGTIGMPVPLEPAQDPGDASVSPDMPRLTFDARYRTAVGDRWFQWQDTPIRDATGRVVEIQSVGRDITIRKDTEDALRRARDAAEQASRAKSRFLAAVSHEIRTPMNGIIGMADLLLDSGLTQEQTTYARAVHGSAEALLGLIDEILDFSRIEAGRIELADAPFSLAKVISDVAELFGPRAGEKGLEIAAFVSRDVPAVMRGDADRLRQVLVNLAGNGIKFTDRGGVLIEVRSEATAISAAGGPKTGGIQISVRDTGIGIPNDALGRIFDEFEQADVGPARRHGGAGLGLAICKRIVAAMNGEMTVESNPGRGSTFTVRLPLVASERVPAPPRMLVGRHILVASPSPILRQSLKSVLEDEGARVDVVARADTYARRLAGNGKFDSVLVDLPFADTVEPGPLPMIVLLAPRDRGILSDLMERGFAGYLIKPIRSQSLLARLGVAANREGRPAVPIPQEEPVGPALDVLLAEDNDLNAMLTEALLRRLGHRITRVRDGLQAVAKVRAARDRARPFDIVLMDVHMPNLDGLSAAREIRAHERDTPKGGRVFMIALTANAFAEDREACLEAGMDMFMAKPVDREVLAEGLKKFTPATQSRSKPRLRRA</sequence>
<feature type="domain" description="Histidine kinase" evidence="13">
    <location>
        <begin position="237"/>
        <end position="464"/>
    </location>
</feature>
<dbReference type="CDD" id="cd00082">
    <property type="entry name" value="HisKA"/>
    <property type="match status" value="1"/>
</dbReference>
<dbReference type="PANTHER" id="PTHR45339">
    <property type="entry name" value="HYBRID SIGNAL TRANSDUCTION HISTIDINE KINASE J"/>
    <property type="match status" value="1"/>
</dbReference>
<comment type="catalytic activity">
    <reaction evidence="1">
        <text>ATP + protein L-histidine = ADP + protein N-phospho-L-histidine.</text>
        <dbReference type="EC" id="2.7.13.3"/>
    </reaction>
</comment>
<evidence type="ECO:0000259" key="16">
    <source>
        <dbReference type="PROSITE" id="PS50113"/>
    </source>
</evidence>
<evidence type="ECO:0000256" key="4">
    <source>
        <dbReference type="ARBA" id="ARBA00022679"/>
    </source>
</evidence>
<comment type="subunit">
    <text evidence="9">At low DSF concentrations, interacts with RpfF.</text>
</comment>
<dbReference type="Pfam" id="PF08448">
    <property type="entry name" value="PAS_4"/>
    <property type="match status" value="1"/>
</dbReference>
<evidence type="ECO:0000256" key="11">
    <source>
        <dbReference type="PROSITE-ProRule" id="PRU00169"/>
    </source>
</evidence>
<dbReference type="Proteomes" id="UP001320898">
    <property type="component" value="Unassembled WGS sequence"/>
</dbReference>
<dbReference type="InterPro" id="IPR003594">
    <property type="entry name" value="HATPase_dom"/>
</dbReference>
<dbReference type="InterPro" id="IPR001789">
    <property type="entry name" value="Sig_transdc_resp-reg_receiver"/>
</dbReference>
<dbReference type="InterPro" id="IPR000700">
    <property type="entry name" value="PAS-assoc_C"/>
</dbReference>
<dbReference type="Pfam" id="PF02518">
    <property type="entry name" value="HATPase_c"/>
    <property type="match status" value="1"/>
</dbReference>
<feature type="domain" description="Response regulatory" evidence="14">
    <location>
        <begin position="479"/>
        <end position="584"/>
    </location>
</feature>
<evidence type="ECO:0000256" key="6">
    <source>
        <dbReference type="ARBA" id="ARBA00022777"/>
    </source>
</evidence>
<evidence type="ECO:0000259" key="13">
    <source>
        <dbReference type="PROSITE" id="PS50109"/>
    </source>
</evidence>
<dbReference type="CDD" id="cd00130">
    <property type="entry name" value="PAS"/>
    <property type="match status" value="1"/>
</dbReference>
<dbReference type="PRINTS" id="PR00344">
    <property type="entry name" value="BCTRLSENSOR"/>
</dbReference>
<dbReference type="InterPro" id="IPR005467">
    <property type="entry name" value="His_kinase_dom"/>
</dbReference>
<dbReference type="GO" id="GO:0005524">
    <property type="term" value="F:ATP binding"/>
    <property type="evidence" value="ECO:0007669"/>
    <property type="project" value="UniProtKB-KW"/>
</dbReference>
<keyword evidence="3 11" id="KW-0597">Phosphoprotein</keyword>
<keyword evidence="18" id="KW-1185">Reference proteome</keyword>
<feature type="modified residue" description="4-aspartylphosphate" evidence="11">
    <location>
        <position position="659"/>
    </location>
</feature>
<evidence type="ECO:0000313" key="17">
    <source>
        <dbReference type="EMBL" id="MCT8972154.1"/>
    </source>
</evidence>
<evidence type="ECO:0000256" key="2">
    <source>
        <dbReference type="ARBA" id="ARBA00012438"/>
    </source>
</evidence>
<evidence type="ECO:0000256" key="12">
    <source>
        <dbReference type="SAM" id="Phobius"/>
    </source>
</evidence>
<dbReference type="RefSeq" id="WP_261615728.1">
    <property type="nucleotide sequence ID" value="NZ_JALIDZ010000004.1"/>
</dbReference>
<feature type="domain" description="PAC" evidence="16">
    <location>
        <begin position="168"/>
        <end position="219"/>
    </location>
</feature>
<organism evidence="17 18">
    <name type="scientific">Microbaculum marinisediminis</name>
    <dbReference type="NCBI Taxonomy" id="2931392"/>
    <lineage>
        <taxon>Bacteria</taxon>
        <taxon>Pseudomonadati</taxon>
        <taxon>Pseudomonadota</taxon>
        <taxon>Alphaproteobacteria</taxon>
        <taxon>Hyphomicrobiales</taxon>
        <taxon>Tepidamorphaceae</taxon>
        <taxon>Microbaculum</taxon>
    </lineage>
</organism>
<accession>A0AAW5R0M2</accession>
<dbReference type="NCBIfam" id="TIGR00229">
    <property type="entry name" value="sensory_box"/>
    <property type="match status" value="1"/>
</dbReference>
<keyword evidence="6" id="KW-0418">Kinase</keyword>
<keyword evidence="12" id="KW-0472">Membrane</keyword>
<keyword evidence="7 17" id="KW-0067">ATP-binding</keyword>
<dbReference type="InterPro" id="IPR004358">
    <property type="entry name" value="Sig_transdc_His_kin-like_C"/>
</dbReference>
<dbReference type="CDD" id="cd17546">
    <property type="entry name" value="REC_hyHK_CKI1_RcsC-like"/>
    <property type="match status" value="1"/>
</dbReference>
<dbReference type="PROSITE" id="PS50112">
    <property type="entry name" value="PAS"/>
    <property type="match status" value="1"/>
</dbReference>
<gene>
    <name evidence="17" type="ORF">MUB46_09825</name>
</gene>
<proteinExistence type="predicted"/>
<evidence type="ECO:0000256" key="8">
    <source>
        <dbReference type="ARBA" id="ARBA00023012"/>
    </source>
</evidence>
<dbReference type="Pfam" id="PF00512">
    <property type="entry name" value="HisKA"/>
    <property type="match status" value="1"/>
</dbReference>
<dbReference type="InterPro" id="IPR013656">
    <property type="entry name" value="PAS_4"/>
</dbReference>
<feature type="domain" description="Response regulatory" evidence="14">
    <location>
        <begin position="605"/>
        <end position="730"/>
    </location>
</feature>